<proteinExistence type="predicted"/>
<gene>
    <name evidence="1" type="ORF">NIES1031_06010</name>
</gene>
<dbReference type="RefSeq" id="WP_073548577.1">
    <property type="nucleotide sequence ID" value="NZ_CAWMVK010000034.1"/>
</dbReference>
<keyword evidence="2" id="KW-1185">Reference proteome</keyword>
<sequence>MFKTVVNLTQQAVISEIENVLDTYPCHPYQKAFAIPDLRQELIAYVLNRIPCVYSVVDNERKAILLNYQLPSAQQQIQLENLIHQGIYAILQEKSDWVNRHLPEATQCSVEPSHWFG</sequence>
<evidence type="ECO:0000313" key="1">
    <source>
        <dbReference type="EMBL" id="OKH28123.1"/>
    </source>
</evidence>
<dbReference type="InterPro" id="IPR019657">
    <property type="entry name" value="ComFB"/>
</dbReference>
<name>A0A1U7HX01_9CHRO</name>
<dbReference type="Pfam" id="PF10719">
    <property type="entry name" value="ComFB"/>
    <property type="match status" value="1"/>
</dbReference>
<accession>A0A1U7HX01</accession>
<comment type="caution">
    <text evidence="1">The sequence shown here is derived from an EMBL/GenBank/DDBJ whole genome shotgun (WGS) entry which is preliminary data.</text>
</comment>
<evidence type="ECO:0008006" key="3">
    <source>
        <dbReference type="Google" id="ProtNLM"/>
    </source>
</evidence>
<dbReference type="STRING" id="247279.NIES1031_06010"/>
<organism evidence="1 2">
    <name type="scientific">Chroogloeocystis siderophila 5.2 s.c.1</name>
    <dbReference type="NCBI Taxonomy" id="247279"/>
    <lineage>
        <taxon>Bacteria</taxon>
        <taxon>Bacillati</taxon>
        <taxon>Cyanobacteriota</taxon>
        <taxon>Cyanophyceae</taxon>
        <taxon>Oscillatoriophycideae</taxon>
        <taxon>Chroococcales</taxon>
        <taxon>Chroococcaceae</taxon>
        <taxon>Chroogloeocystis</taxon>
    </lineage>
</organism>
<dbReference type="EMBL" id="MRCC01000004">
    <property type="protein sequence ID" value="OKH28123.1"/>
    <property type="molecule type" value="Genomic_DNA"/>
</dbReference>
<evidence type="ECO:0000313" key="2">
    <source>
        <dbReference type="Proteomes" id="UP000185984"/>
    </source>
</evidence>
<protein>
    <recommendedName>
        <fullName evidence="3">Competence protein ComFB</fullName>
    </recommendedName>
</protein>
<dbReference type="Proteomes" id="UP000185984">
    <property type="component" value="Unassembled WGS sequence"/>
</dbReference>
<dbReference type="AlphaFoldDB" id="A0A1U7HX01"/>
<reference evidence="1 2" key="1">
    <citation type="submission" date="2016-11" db="EMBL/GenBank/DDBJ databases">
        <title>Draft Genome Sequences of Nine Cyanobacterial Strains from Diverse Habitats.</title>
        <authorList>
            <person name="Zhu T."/>
            <person name="Hou S."/>
            <person name="Lu X."/>
            <person name="Hess W.R."/>
        </authorList>
    </citation>
    <scope>NUCLEOTIDE SEQUENCE [LARGE SCALE GENOMIC DNA]</scope>
    <source>
        <strain evidence="1 2">5.2 s.c.1</strain>
    </source>
</reference>
<dbReference type="OrthoDB" id="515811at2"/>